<dbReference type="Proteomes" id="UP000236003">
    <property type="component" value="Unassembled WGS sequence"/>
</dbReference>
<evidence type="ECO:0000259" key="1">
    <source>
        <dbReference type="Pfam" id="PF13700"/>
    </source>
</evidence>
<gene>
    <name evidence="2" type="ORF">CXK99_21480</name>
</gene>
<sequence>MPRRSILSAAERESLLALPDTKDELIRHYTFSESDLSIIRQRRGPANRLGFAVQLCYLRFPGVILGADEPPFPPLLRLVANQLKVGIESWDEYGQREQTRREHLVELQTVFGFQPFTIGHYRQAVQLLTELAMQTDKGIVLARALIEHLRRQSVIVPALNAVERASAEAITRANRRLYDA</sequence>
<organism evidence="2 3">
    <name type="scientific">Stutzerimonas stutzeri</name>
    <name type="common">Pseudomonas stutzeri</name>
    <dbReference type="NCBI Taxonomy" id="316"/>
    <lineage>
        <taxon>Bacteria</taxon>
        <taxon>Pseudomonadati</taxon>
        <taxon>Pseudomonadota</taxon>
        <taxon>Gammaproteobacteria</taxon>
        <taxon>Pseudomonadales</taxon>
        <taxon>Pseudomonadaceae</taxon>
        <taxon>Stutzerimonas</taxon>
    </lineage>
</organism>
<dbReference type="RefSeq" id="WP_146029379.1">
    <property type="nucleotide sequence ID" value="NZ_JAMOHR010000038.1"/>
</dbReference>
<dbReference type="Pfam" id="PF13700">
    <property type="entry name" value="DUF4158"/>
    <property type="match status" value="1"/>
</dbReference>
<evidence type="ECO:0000313" key="3">
    <source>
        <dbReference type="Proteomes" id="UP000236003"/>
    </source>
</evidence>
<proteinExistence type="predicted"/>
<accession>A0A2N8R8S8</accession>
<protein>
    <submittedName>
        <fullName evidence="2">Tn3 family transposase</fullName>
    </submittedName>
</protein>
<comment type="caution">
    <text evidence="2">The sequence shown here is derived from an EMBL/GenBank/DDBJ whole genome shotgun (WGS) entry which is preliminary data.</text>
</comment>
<reference evidence="2 3" key="1">
    <citation type="submission" date="2018-01" db="EMBL/GenBank/DDBJ databases">
        <title>Denitrification phenotypes of diverse strains of Pseudomonas stutzeri.</title>
        <authorList>
            <person name="Milligan D.A."/>
            <person name="Bergaust L."/>
            <person name="Bakken L.R."/>
            <person name="Frostegard A."/>
        </authorList>
    </citation>
    <scope>NUCLEOTIDE SEQUENCE [LARGE SCALE GENOMIC DNA]</scope>
    <source>
        <strain evidence="2 3">CCUG 44592</strain>
    </source>
</reference>
<feature type="non-terminal residue" evidence="2">
    <location>
        <position position="180"/>
    </location>
</feature>
<evidence type="ECO:0000313" key="2">
    <source>
        <dbReference type="EMBL" id="PNF57488.1"/>
    </source>
</evidence>
<dbReference type="AlphaFoldDB" id="A0A2N8R8S8"/>
<dbReference type="EMBL" id="POUM01000033">
    <property type="protein sequence ID" value="PNF57488.1"/>
    <property type="molecule type" value="Genomic_DNA"/>
</dbReference>
<name>A0A2N8R8S8_STUST</name>
<feature type="domain" description="DUF4158" evidence="1">
    <location>
        <begin position="6"/>
        <end position="169"/>
    </location>
</feature>
<dbReference type="InterPro" id="IPR025296">
    <property type="entry name" value="DUF4158"/>
</dbReference>